<comment type="similarity">
    <text evidence="1">Belongs to the calycin superfamily. Lipocalin family.</text>
</comment>
<dbReference type="STRING" id="9597.ENSPPAP00000015588"/>
<dbReference type="AlphaFoldDB" id="A0A2R9AKP6"/>
<dbReference type="OMA" id="MSPLCLH"/>
<sequence length="164" mass="17905">MVRVVSDDQDFLDSKDTVKMAVVLVTPLGNGDLALKFGYPTPDGRCQKMDTTFTRGAVPGQFSNPAMALTDIRVAFSDYQHFALLYLETRKGGLRNQWLQLYGGRAAGRRPRHPRFGSGMSPLCLHQPVLHAEGGTAGSWCLWPRIPAPPCPSLPLFAPPAPSL</sequence>
<dbReference type="PANTHER" id="PTHR11430">
    <property type="entry name" value="LIPOCALIN"/>
    <property type="match status" value="1"/>
</dbReference>
<reference evidence="3 4" key="1">
    <citation type="journal article" date="2012" name="Nature">
        <title>The bonobo genome compared with the chimpanzee and human genomes.</title>
        <authorList>
            <person name="Prufer K."/>
            <person name="Munch K."/>
            <person name="Hellmann I."/>
            <person name="Akagi K."/>
            <person name="Miller J.R."/>
            <person name="Walenz B."/>
            <person name="Koren S."/>
            <person name="Sutton G."/>
            <person name="Kodira C."/>
            <person name="Winer R."/>
            <person name="Knight J.R."/>
            <person name="Mullikin J.C."/>
            <person name="Meader S.J."/>
            <person name="Ponting C.P."/>
            <person name="Lunter G."/>
            <person name="Higashino S."/>
            <person name="Hobolth A."/>
            <person name="Dutheil J."/>
            <person name="Karakoc E."/>
            <person name="Alkan C."/>
            <person name="Sajjadian S."/>
            <person name="Catacchio C.R."/>
            <person name="Ventura M."/>
            <person name="Marques-Bonet T."/>
            <person name="Eichler E.E."/>
            <person name="Andre C."/>
            <person name="Atencia R."/>
            <person name="Mugisha L."/>
            <person name="Junhold J."/>
            <person name="Patterson N."/>
            <person name="Siebauer M."/>
            <person name="Good J.M."/>
            <person name="Fischer A."/>
            <person name="Ptak S.E."/>
            <person name="Lachmann M."/>
            <person name="Symer D.E."/>
            <person name="Mailund T."/>
            <person name="Schierup M.H."/>
            <person name="Andres A.M."/>
            <person name="Kelso J."/>
            <person name="Paabo S."/>
        </authorList>
    </citation>
    <scope>NUCLEOTIDE SEQUENCE [LARGE SCALE GENOMIC DNA]</scope>
</reference>
<accession>A0A2R9AKP6</accession>
<dbReference type="Proteomes" id="UP000240080">
    <property type="component" value="Chromosome 9"/>
</dbReference>
<reference evidence="3" key="2">
    <citation type="submission" date="2025-08" db="UniProtKB">
        <authorList>
            <consortium name="Ensembl"/>
        </authorList>
    </citation>
    <scope>IDENTIFICATION</scope>
</reference>
<name>A0A2R9AKP6_PANPA</name>
<reference evidence="3" key="3">
    <citation type="submission" date="2025-09" db="UniProtKB">
        <authorList>
            <consortium name="Ensembl"/>
        </authorList>
    </citation>
    <scope>IDENTIFICATION</scope>
</reference>
<evidence type="ECO:0000313" key="4">
    <source>
        <dbReference type="Proteomes" id="UP000240080"/>
    </source>
</evidence>
<dbReference type="InterPro" id="IPR000566">
    <property type="entry name" value="Lipocln_cytosolic_FA-bd_dom"/>
</dbReference>
<evidence type="ECO:0000256" key="1">
    <source>
        <dbReference type="ARBA" id="ARBA00006889"/>
    </source>
</evidence>
<dbReference type="SUPFAM" id="SSF50814">
    <property type="entry name" value="Lipocalins"/>
    <property type="match status" value="1"/>
</dbReference>
<dbReference type="EMBL" id="AJFE02057901">
    <property type="status" value="NOT_ANNOTATED_CDS"/>
    <property type="molecule type" value="Genomic_DNA"/>
</dbReference>
<organism evidence="3 4">
    <name type="scientific">Pan paniscus</name>
    <name type="common">Pygmy chimpanzee</name>
    <name type="synonym">Bonobo</name>
    <dbReference type="NCBI Taxonomy" id="9597"/>
    <lineage>
        <taxon>Eukaryota</taxon>
        <taxon>Metazoa</taxon>
        <taxon>Chordata</taxon>
        <taxon>Craniata</taxon>
        <taxon>Vertebrata</taxon>
        <taxon>Euteleostomi</taxon>
        <taxon>Mammalia</taxon>
        <taxon>Eutheria</taxon>
        <taxon>Euarchontoglires</taxon>
        <taxon>Primates</taxon>
        <taxon>Haplorrhini</taxon>
        <taxon>Catarrhini</taxon>
        <taxon>Hominidae</taxon>
        <taxon>Pan</taxon>
    </lineage>
</organism>
<dbReference type="PANTHER" id="PTHR11430:SF77">
    <property type="entry name" value="LIPOCALIN-LIKE 1 PROTEIN"/>
    <property type="match status" value="1"/>
</dbReference>
<proteinExistence type="inferred from homology"/>
<evidence type="ECO:0000259" key="2">
    <source>
        <dbReference type="Pfam" id="PF00061"/>
    </source>
</evidence>
<dbReference type="Gene3D" id="2.40.128.20">
    <property type="match status" value="1"/>
</dbReference>
<dbReference type="InterPro" id="IPR012674">
    <property type="entry name" value="Calycin"/>
</dbReference>
<keyword evidence="4" id="KW-1185">Reference proteome</keyword>
<dbReference type="Pfam" id="PF00061">
    <property type="entry name" value="Lipocalin"/>
    <property type="match status" value="1"/>
</dbReference>
<dbReference type="InterPro" id="IPR002345">
    <property type="entry name" value="Lipocalin"/>
</dbReference>
<dbReference type="Ensembl" id="ENSPPAT00000038279.1">
    <property type="protein sequence ID" value="ENSPPAP00000015588.1"/>
    <property type="gene ID" value="ENSPPAG00000030939.1"/>
</dbReference>
<feature type="domain" description="Lipocalin/cytosolic fatty-acid binding" evidence="2">
    <location>
        <begin position="2"/>
        <end position="105"/>
    </location>
</feature>
<protein>
    <submittedName>
        <fullName evidence="3">Lipocalin like 1</fullName>
    </submittedName>
</protein>
<dbReference type="Bgee" id="ENSPPAG00000030939">
    <property type="expression patterns" value="Expressed in prefrontal cortex and 5 other cell types or tissues"/>
</dbReference>
<evidence type="ECO:0000313" key="3">
    <source>
        <dbReference type="Ensembl" id="ENSPPAP00000015588.1"/>
    </source>
</evidence>
<dbReference type="GeneTree" id="ENSGT01050000244868"/>
<gene>
    <name evidence="3" type="primary">LCNL1</name>
</gene>
<dbReference type="GO" id="GO:0036094">
    <property type="term" value="F:small molecule binding"/>
    <property type="evidence" value="ECO:0007669"/>
    <property type="project" value="InterPro"/>
</dbReference>